<feature type="transmembrane region" description="Helical" evidence="1">
    <location>
        <begin position="55"/>
        <end position="74"/>
    </location>
</feature>
<accession>A0A6C0DYR6</accession>
<keyword evidence="1" id="KW-0812">Transmembrane</keyword>
<reference evidence="2" key="1">
    <citation type="journal article" date="2020" name="Nature">
        <title>Giant virus diversity and host interactions through global metagenomics.</title>
        <authorList>
            <person name="Schulz F."/>
            <person name="Roux S."/>
            <person name="Paez-Espino D."/>
            <person name="Jungbluth S."/>
            <person name="Walsh D.A."/>
            <person name="Denef V.J."/>
            <person name="McMahon K.D."/>
            <person name="Konstantinidis K.T."/>
            <person name="Eloe-Fadrosh E.A."/>
            <person name="Kyrpides N.C."/>
            <person name="Woyke T."/>
        </authorList>
    </citation>
    <scope>NUCLEOTIDE SEQUENCE</scope>
    <source>
        <strain evidence="2">GVMAG-M-3300023174-92</strain>
    </source>
</reference>
<evidence type="ECO:0000256" key="1">
    <source>
        <dbReference type="SAM" id="Phobius"/>
    </source>
</evidence>
<organism evidence="2">
    <name type="scientific">viral metagenome</name>
    <dbReference type="NCBI Taxonomy" id="1070528"/>
    <lineage>
        <taxon>unclassified sequences</taxon>
        <taxon>metagenomes</taxon>
        <taxon>organismal metagenomes</taxon>
    </lineage>
</organism>
<sequence>MGKQASPEFTELTLMMIMMIIVGAAMSFLAVVHYYSKDVLMSVLTRRPNDNLKGGFATIMTYSLGILLFVIFIFRTFK</sequence>
<dbReference type="EMBL" id="MN739692">
    <property type="protein sequence ID" value="QHT21453.1"/>
    <property type="molecule type" value="Genomic_DNA"/>
</dbReference>
<dbReference type="AlphaFoldDB" id="A0A6C0DYR6"/>
<evidence type="ECO:0000313" key="2">
    <source>
        <dbReference type="EMBL" id="QHT21453.1"/>
    </source>
</evidence>
<keyword evidence="1" id="KW-1133">Transmembrane helix</keyword>
<name>A0A6C0DYR6_9ZZZZ</name>
<feature type="transmembrane region" description="Helical" evidence="1">
    <location>
        <begin position="12"/>
        <end position="35"/>
    </location>
</feature>
<proteinExistence type="predicted"/>
<keyword evidence="1" id="KW-0472">Membrane</keyword>
<protein>
    <submittedName>
        <fullName evidence="2">Uncharacterized protein</fullName>
    </submittedName>
</protein>